<evidence type="ECO:0000256" key="4">
    <source>
        <dbReference type="ARBA" id="ARBA00023033"/>
    </source>
</evidence>
<name>A0A5J5IZD3_9MICO</name>
<feature type="compositionally biased region" description="Polar residues" evidence="5">
    <location>
        <begin position="1"/>
        <end position="11"/>
    </location>
</feature>
<feature type="domain" description="Luciferase-like" evidence="6">
    <location>
        <begin position="62"/>
        <end position="371"/>
    </location>
</feature>
<protein>
    <submittedName>
        <fullName evidence="7">LLM class flavin-dependent oxidoreductase</fullName>
    </submittedName>
</protein>
<evidence type="ECO:0000256" key="5">
    <source>
        <dbReference type="SAM" id="MobiDB-lite"/>
    </source>
</evidence>
<keyword evidence="2" id="KW-0288">FMN</keyword>
<dbReference type="OrthoDB" id="9814695at2"/>
<sequence length="402" mass="44410">MVNNGFRTVETTRGPFDPGGQPDLETGQPLQLGFFGWNVRAGMMASKAVLTDEARLADYWVWERSSKLIKLAEEIGFDYQVPFGRWIGGGGATNFNGAALDFLASAAATAPITEKMGVISTAHITYGFHPLHIAKFGATIDHISNGRWGLNIVSGYQAQERAAFGRLDPLDHDEAYDMAEEFVVLMKHLWHEKERFNFEGDYYQSYGAIVAPGPSRSPRPVLMNAGGSPKGIDFAVRNVDVVFTLAPSLEGYRDKVAQIRDLSTKYNRKVKIATMSWALIEATDELAAERLAWYQDEVDLEAVYGYYQALAGIDTFGAGDSSAKGDDYEGYPGLPREFVETFALGMTSPRLCGSPETVAEKIRALHEVGIESLFINFSDPQKGLHQMQDDVLPILRKMGIRN</sequence>
<keyword evidence="8" id="KW-1185">Reference proteome</keyword>
<dbReference type="RefSeq" id="WP_150450732.1">
    <property type="nucleotide sequence ID" value="NZ_VYSA01000008.1"/>
</dbReference>
<evidence type="ECO:0000313" key="7">
    <source>
        <dbReference type="EMBL" id="KAA9104525.1"/>
    </source>
</evidence>
<dbReference type="PANTHER" id="PTHR42847">
    <property type="entry name" value="ALKANESULFONATE MONOOXYGENASE"/>
    <property type="match status" value="1"/>
</dbReference>
<dbReference type="PANTHER" id="PTHR42847:SF4">
    <property type="entry name" value="ALKANESULFONATE MONOOXYGENASE-RELATED"/>
    <property type="match status" value="1"/>
</dbReference>
<proteinExistence type="predicted"/>
<keyword evidence="4" id="KW-0503">Monooxygenase</keyword>
<evidence type="ECO:0000256" key="2">
    <source>
        <dbReference type="ARBA" id="ARBA00022643"/>
    </source>
</evidence>
<reference evidence="8" key="1">
    <citation type="submission" date="2019-09" db="EMBL/GenBank/DDBJ databases">
        <title>Mumia zhuanghuii sp. nov. isolated from the intestinal contents of plateau pika (Ochotona curzoniae) in the Qinghai-Tibet plateau of China.</title>
        <authorList>
            <person name="Tian Z."/>
        </authorList>
    </citation>
    <scope>NUCLEOTIDE SEQUENCE [LARGE SCALE GENOMIC DNA]</scope>
    <source>
        <strain evidence="8">JCM 30598</strain>
    </source>
</reference>
<dbReference type="Proteomes" id="UP000325827">
    <property type="component" value="Unassembled WGS sequence"/>
</dbReference>
<dbReference type="AlphaFoldDB" id="A0A5J5IZD3"/>
<evidence type="ECO:0000256" key="1">
    <source>
        <dbReference type="ARBA" id="ARBA00022630"/>
    </source>
</evidence>
<dbReference type="GO" id="GO:0004497">
    <property type="term" value="F:monooxygenase activity"/>
    <property type="evidence" value="ECO:0007669"/>
    <property type="project" value="UniProtKB-KW"/>
</dbReference>
<keyword evidence="3" id="KW-0560">Oxidoreductase</keyword>
<dbReference type="SUPFAM" id="SSF51679">
    <property type="entry name" value="Bacterial luciferase-like"/>
    <property type="match status" value="1"/>
</dbReference>
<gene>
    <name evidence="7" type="ORF">F6B43_19350</name>
</gene>
<organism evidence="7 8">
    <name type="scientific">Microbacterium rhizomatis</name>
    <dbReference type="NCBI Taxonomy" id="1631477"/>
    <lineage>
        <taxon>Bacteria</taxon>
        <taxon>Bacillati</taxon>
        <taxon>Actinomycetota</taxon>
        <taxon>Actinomycetes</taxon>
        <taxon>Micrococcales</taxon>
        <taxon>Microbacteriaceae</taxon>
        <taxon>Microbacterium</taxon>
    </lineage>
</organism>
<comment type="caution">
    <text evidence="7">The sequence shown here is derived from an EMBL/GenBank/DDBJ whole genome shotgun (WGS) entry which is preliminary data.</text>
</comment>
<dbReference type="Gene3D" id="3.20.20.30">
    <property type="entry name" value="Luciferase-like domain"/>
    <property type="match status" value="1"/>
</dbReference>
<evidence type="ECO:0000256" key="3">
    <source>
        <dbReference type="ARBA" id="ARBA00023002"/>
    </source>
</evidence>
<dbReference type="InterPro" id="IPR011251">
    <property type="entry name" value="Luciferase-like_dom"/>
</dbReference>
<evidence type="ECO:0000259" key="6">
    <source>
        <dbReference type="Pfam" id="PF00296"/>
    </source>
</evidence>
<accession>A0A5J5IZD3</accession>
<keyword evidence="1" id="KW-0285">Flavoprotein</keyword>
<dbReference type="InterPro" id="IPR050172">
    <property type="entry name" value="SsuD_RutA_monooxygenase"/>
</dbReference>
<dbReference type="EMBL" id="VYSA01000008">
    <property type="protein sequence ID" value="KAA9104525.1"/>
    <property type="molecule type" value="Genomic_DNA"/>
</dbReference>
<evidence type="ECO:0000313" key="8">
    <source>
        <dbReference type="Proteomes" id="UP000325827"/>
    </source>
</evidence>
<dbReference type="InterPro" id="IPR036661">
    <property type="entry name" value="Luciferase-like_sf"/>
</dbReference>
<feature type="region of interest" description="Disordered" evidence="5">
    <location>
        <begin position="1"/>
        <end position="23"/>
    </location>
</feature>
<dbReference type="GO" id="GO:0016705">
    <property type="term" value="F:oxidoreductase activity, acting on paired donors, with incorporation or reduction of molecular oxygen"/>
    <property type="evidence" value="ECO:0007669"/>
    <property type="project" value="InterPro"/>
</dbReference>
<dbReference type="Pfam" id="PF00296">
    <property type="entry name" value="Bac_luciferase"/>
    <property type="match status" value="1"/>
</dbReference>